<keyword evidence="1" id="KW-0032">Aminotransferase</keyword>
<evidence type="ECO:0000259" key="3">
    <source>
        <dbReference type="PROSITE" id="PS51464"/>
    </source>
</evidence>
<dbReference type="EMBL" id="CP120371">
    <property type="protein sequence ID" value="WEX85104.1"/>
    <property type="molecule type" value="Genomic_DNA"/>
</dbReference>
<dbReference type="PANTHER" id="PTHR10937:SF8">
    <property type="entry name" value="AMINOTRANSFERASE-RELATED"/>
    <property type="match status" value="1"/>
</dbReference>
<dbReference type="InterPro" id="IPR046348">
    <property type="entry name" value="SIS_dom_sf"/>
</dbReference>
<dbReference type="InterPro" id="IPR001347">
    <property type="entry name" value="SIS_dom"/>
</dbReference>
<sequence length="340" mass="35200">MQTNMRREIDEIPEAAARLLERSAMPLAAAGAALRAKNPAFLVTIARGSSDHAALFLKYAIELHAGRPVASLGPSLASIYGADLKLGGAAAIAISQSGKSPDIVAMAQAATRAGAVSIALTNTLPSPIAEACTHPLDILAGPEIAVAATKSYVNSIVAGLAVLGEWTGDAALKRAVADLPNQFAKAVKLDWQDFAADLGEAESLYVLGRGPALAIASEAALKFKETSGMHAEAYSAAEVLHGPVALVGPKFPVLVLAARDAAEASVADIADRMSAKGAVVQVTSARAKKAKRLPFVETGHPITDALALILPFYGFVEAWSRSRGLNPDAPESLKKVTETR</sequence>
<evidence type="ECO:0000313" key="5">
    <source>
        <dbReference type="Proteomes" id="UP001235547"/>
    </source>
</evidence>
<dbReference type="PROSITE" id="PS51464">
    <property type="entry name" value="SIS"/>
    <property type="match status" value="2"/>
</dbReference>
<evidence type="ECO:0000313" key="4">
    <source>
        <dbReference type="EMBL" id="WEX85104.1"/>
    </source>
</evidence>
<dbReference type="PANTHER" id="PTHR10937">
    <property type="entry name" value="GLUCOSAMINE--FRUCTOSE-6-PHOSPHATE AMINOTRANSFERASE, ISOMERIZING"/>
    <property type="match status" value="1"/>
</dbReference>
<name>A0ABY8D2I6_9HYPH</name>
<dbReference type="InterPro" id="IPR035466">
    <property type="entry name" value="GlmS/AgaS_SIS"/>
</dbReference>
<dbReference type="Gene3D" id="3.40.50.10490">
    <property type="entry name" value="Glucose-6-phosphate isomerase like protein, domain 1"/>
    <property type="match status" value="2"/>
</dbReference>
<keyword evidence="1" id="KW-0808">Transferase</keyword>
<proteinExistence type="predicted"/>
<dbReference type="CDD" id="cd05008">
    <property type="entry name" value="SIS_GlmS_GlmD_1"/>
    <property type="match status" value="1"/>
</dbReference>
<dbReference type="CDD" id="cd05009">
    <property type="entry name" value="SIS_GlmS_GlmD_2"/>
    <property type="match status" value="1"/>
</dbReference>
<dbReference type="RefSeq" id="WP_280736017.1">
    <property type="nucleotide sequence ID" value="NZ_CP120368.1"/>
</dbReference>
<evidence type="ECO:0000256" key="2">
    <source>
        <dbReference type="ARBA" id="ARBA00022737"/>
    </source>
</evidence>
<protein>
    <submittedName>
        <fullName evidence="4">SIS domain-containing protein</fullName>
    </submittedName>
</protein>
<dbReference type="Proteomes" id="UP001235547">
    <property type="component" value="Chromosome 1"/>
</dbReference>
<dbReference type="Pfam" id="PF01380">
    <property type="entry name" value="SIS"/>
    <property type="match status" value="2"/>
</dbReference>
<organism evidence="4 5">
    <name type="scientific">Sinorhizobium numidicum</name>
    <dbReference type="NCBI Taxonomy" id="680248"/>
    <lineage>
        <taxon>Bacteria</taxon>
        <taxon>Pseudomonadati</taxon>
        <taxon>Pseudomonadota</taxon>
        <taxon>Alphaproteobacteria</taxon>
        <taxon>Hyphomicrobiales</taxon>
        <taxon>Rhizobiaceae</taxon>
        <taxon>Sinorhizobium/Ensifer group</taxon>
        <taxon>Sinorhizobium</taxon>
    </lineage>
</organism>
<dbReference type="InterPro" id="IPR035490">
    <property type="entry name" value="GlmS/FrlB_SIS"/>
</dbReference>
<keyword evidence="5" id="KW-1185">Reference proteome</keyword>
<reference evidence="4 5" key="1">
    <citation type="submission" date="2023-03" db="EMBL/GenBank/DDBJ databases">
        <authorList>
            <person name="Kaur S."/>
            <person name="Espinosa-Saiz D."/>
            <person name="Velazquez E."/>
            <person name="Menendez E."/>
            <person name="diCenzo G.C."/>
        </authorList>
    </citation>
    <scope>NUCLEOTIDE SEQUENCE [LARGE SCALE GENOMIC DNA]</scope>
    <source>
        <strain evidence="4 5">LMG 27395</strain>
    </source>
</reference>
<accession>A0ABY8D2I6</accession>
<feature type="domain" description="SIS" evidence="3">
    <location>
        <begin position="194"/>
        <end position="325"/>
    </location>
</feature>
<keyword evidence="2" id="KW-0677">Repeat</keyword>
<gene>
    <name evidence="4" type="ORF">PYH38_003102</name>
</gene>
<feature type="domain" description="SIS" evidence="3">
    <location>
        <begin position="30"/>
        <end position="181"/>
    </location>
</feature>
<dbReference type="SUPFAM" id="SSF53697">
    <property type="entry name" value="SIS domain"/>
    <property type="match status" value="1"/>
</dbReference>
<evidence type="ECO:0000256" key="1">
    <source>
        <dbReference type="ARBA" id="ARBA00022576"/>
    </source>
</evidence>